<dbReference type="AlphaFoldDB" id="A0A7S4FRH1"/>
<evidence type="ECO:0000313" key="1">
    <source>
        <dbReference type="EMBL" id="CAE0811017.1"/>
    </source>
</evidence>
<dbReference type="EMBL" id="HBJA01062645">
    <property type="protein sequence ID" value="CAE0811017.1"/>
    <property type="molecule type" value="Transcribed_RNA"/>
</dbReference>
<reference evidence="1" key="1">
    <citation type="submission" date="2021-01" db="EMBL/GenBank/DDBJ databases">
        <authorList>
            <person name="Corre E."/>
            <person name="Pelletier E."/>
            <person name="Niang G."/>
            <person name="Scheremetjew M."/>
            <person name="Finn R."/>
            <person name="Kale V."/>
            <person name="Holt S."/>
            <person name="Cochrane G."/>
            <person name="Meng A."/>
            <person name="Brown T."/>
            <person name="Cohen L."/>
        </authorList>
    </citation>
    <scope>NUCLEOTIDE SEQUENCE</scope>
    <source>
        <strain evidence="1">CCMP1594</strain>
    </source>
</reference>
<accession>A0A7S4FRH1</accession>
<protein>
    <submittedName>
        <fullName evidence="1">Uncharacterized protein</fullName>
    </submittedName>
</protein>
<organism evidence="1">
    <name type="scientific">Eutreptiella gymnastica</name>
    <dbReference type="NCBI Taxonomy" id="73025"/>
    <lineage>
        <taxon>Eukaryota</taxon>
        <taxon>Discoba</taxon>
        <taxon>Euglenozoa</taxon>
        <taxon>Euglenida</taxon>
        <taxon>Spirocuta</taxon>
        <taxon>Euglenophyceae</taxon>
        <taxon>Eutreptiales</taxon>
        <taxon>Eutreptiaceae</taxon>
        <taxon>Eutreptiella</taxon>
    </lineage>
</organism>
<gene>
    <name evidence="1" type="ORF">EGYM00163_LOCUS22164</name>
</gene>
<name>A0A7S4FRH1_9EUGL</name>
<sequence>MPEVCWRMSCPPDLKPNKTLAKGSQGRRTESSGPAMLQLAHPAANQGLLLSCHSHIHFRVLPLTAQFVVHTRTYTRTLTTPARQSFPQFGAKRGGLVLPVSGVC</sequence>
<proteinExistence type="predicted"/>